<name>A0AAD7P1S9_9AGAR</name>
<protein>
    <submittedName>
        <fullName evidence="1">Uncharacterized protein</fullName>
    </submittedName>
</protein>
<sequence length="423" mass="47298">MDYIIMSALVGFNLMLLTISYDIACQWKKTLPERNKKMPKAIRLPLDKFTYQCALPVWHAGSHNEDCQADNGLSFKEGVGKSDGEGVEHDAGRGQRVDSLEDKIDSHNYSKNIGQGEALQRKLIVAISERDCQVEAFKEVSRTVEADVKTAWKQMIKAWLKDPSMPNPYTPSRTDCPSEAEVRLAVKRDEDAALAAGQSPLEGSSATAFLVAGLQIEEAQRRIITQLAGTALVTADREEKLHDWRRALLVKIGKFRELQKRYMPGAAQALLNLETDRDEEAPPPKPEKIKLFMPSQMPSEGADPLRGCVSGLIRMETTLRASQCLNALVTLRARLHAKRHLITFWNANVAGQVQSTKARTLIDQVGERVEASAHKYRRAWEALIGLGGAEEGVKFRELRPEDVQLDGCQHKIICNRALKYIFI</sequence>
<evidence type="ECO:0000313" key="1">
    <source>
        <dbReference type="EMBL" id="KAJ7784906.1"/>
    </source>
</evidence>
<organism evidence="1 2">
    <name type="scientific">Mycena maculata</name>
    <dbReference type="NCBI Taxonomy" id="230809"/>
    <lineage>
        <taxon>Eukaryota</taxon>
        <taxon>Fungi</taxon>
        <taxon>Dikarya</taxon>
        <taxon>Basidiomycota</taxon>
        <taxon>Agaricomycotina</taxon>
        <taxon>Agaricomycetes</taxon>
        <taxon>Agaricomycetidae</taxon>
        <taxon>Agaricales</taxon>
        <taxon>Marasmiineae</taxon>
        <taxon>Mycenaceae</taxon>
        <taxon>Mycena</taxon>
    </lineage>
</organism>
<dbReference type="EMBL" id="JARJLG010000001">
    <property type="protein sequence ID" value="KAJ7784906.1"/>
    <property type="molecule type" value="Genomic_DNA"/>
</dbReference>
<dbReference type="AlphaFoldDB" id="A0AAD7P1S9"/>
<accession>A0AAD7P1S9</accession>
<reference evidence="1" key="1">
    <citation type="submission" date="2023-03" db="EMBL/GenBank/DDBJ databases">
        <title>Massive genome expansion in bonnet fungi (Mycena s.s.) driven by repeated elements and novel gene families across ecological guilds.</title>
        <authorList>
            <consortium name="Lawrence Berkeley National Laboratory"/>
            <person name="Harder C.B."/>
            <person name="Miyauchi S."/>
            <person name="Viragh M."/>
            <person name="Kuo A."/>
            <person name="Thoen E."/>
            <person name="Andreopoulos B."/>
            <person name="Lu D."/>
            <person name="Skrede I."/>
            <person name="Drula E."/>
            <person name="Henrissat B."/>
            <person name="Morin E."/>
            <person name="Kohler A."/>
            <person name="Barry K."/>
            <person name="LaButti K."/>
            <person name="Morin E."/>
            <person name="Salamov A."/>
            <person name="Lipzen A."/>
            <person name="Mereny Z."/>
            <person name="Hegedus B."/>
            <person name="Baldrian P."/>
            <person name="Stursova M."/>
            <person name="Weitz H."/>
            <person name="Taylor A."/>
            <person name="Grigoriev I.V."/>
            <person name="Nagy L.G."/>
            <person name="Martin F."/>
            <person name="Kauserud H."/>
        </authorList>
    </citation>
    <scope>NUCLEOTIDE SEQUENCE</scope>
    <source>
        <strain evidence="1">CBHHK188m</strain>
    </source>
</reference>
<comment type="caution">
    <text evidence="1">The sequence shown here is derived from an EMBL/GenBank/DDBJ whole genome shotgun (WGS) entry which is preliminary data.</text>
</comment>
<gene>
    <name evidence="1" type="ORF">DFH07DRAFT_947979</name>
</gene>
<dbReference type="InterPro" id="IPR040521">
    <property type="entry name" value="KDZ"/>
</dbReference>
<dbReference type="Proteomes" id="UP001215280">
    <property type="component" value="Unassembled WGS sequence"/>
</dbReference>
<evidence type="ECO:0000313" key="2">
    <source>
        <dbReference type="Proteomes" id="UP001215280"/>
    </source>
</evidence>
<keyword evidence="2" id="KW-1185">Reference proteome</keyword>
<dbReference type="Pfam" id="PF18758">
    <property type="entry name" value="KDZ"/>
    <property type="match status" value="1"/>
</dbReference>
<proteinExistence type="predicted"/>